<gene>
    <name evidence="2" type="ORF">EYF80_055749</name>
</gene>
<feature type="compositionally biased region" description="Low complexity" evidence="1">
    <location>
        <begin position="127"/>
        <end position="203"/>
    </location>
</feature>
<dbReference type="EMBL" id="SRLO01002044">
    <property type="protein sequence ID" value="TNN34086.1"/>
    <property type="molecule type" value="Genomic_DNA"/>
</dbReference>
<reference evidence="2 3" key="1">
    <citation type="submission" date="2019-03" db="EMBL/GenBank/DDBJ databases">
        <title>First draft genome of Liparis tanakae, snailfish: a comprehensive survey of snailfish specific genes.</title>
        <authorList>
            <person name="Kim W."/>
            <person name="Song I."/>
            <person name="Jeong J.-H."/>
            <person name="Kim D."/>
            <person name="Kim S."/>
            <person name="Ryu S."/>
            <person name="Song J.Y."/>
            <person name="Lee S.K."/>
        </authorList>
    </citation>
    <scope>NUCLEOTIDE SEQUENCE [LARGE SCALE GENOMIC DNA]</scope>
    <source>
        <tissue evidence="2">Muscle</tissue>
    </source>
</reference>
<name>A0A4Z2EYN1_9TELE</name>
<keyword evidence="3" id="KW-1185">Reference proteome</keyword>
<feature type="region of interest" description="Disordered" evidence="1">
    <location>
        <begin position="102"/>
        <end position="284"/>
    </location>
</feature>
<comment type="caution">
    <text evidence="2">The sequence shown here is derived from an EMBL/GenBank/DDBJ whole genome shotgun (WGS) entry which is preliminary data.</text>
</comment>
<evidence type="ECO:0000256" key="1">
    <source>
        <dbReference type="SAM" id="MobiDB-lite"/>
    </source>
</evidence>
<accession>A0A4Z2EYN1</accession>
<sequence>MNVLPATNEKQGSLKRLRPFLTPETTHPMILRTVTYRQLDCPWRRLISTGPIRGEMGEGGTNMAVLLWRVWSLCSSSRWFSGRSPKPISTSTAIMASWVEASSGGCTEQEGVTVPVGRRLRDHKGDTASGAASGDPSGAASGAASGDPSGDPSGAASGDPSGDPSGAASGDPSGAASDATSGAASGDPSGAASGAASEATSGDPLGAASGDPSGATSGDPSGDPLGATSGATSGDPSDATADATADATSGAASGATSGPAPPAPPAPLPGLHDIKTTGVFQHPV</sequence>
<dbReference type="Proteomes" id="UP000314294">
    <property type="component" value="Unassembled WGS sequence"/>
</dbReference>
<organism evidence="2 3">
    <name type="scientific">Liparis tanakae</name>
    <name type="common">Tanaka's snailfish</name>
    <dbReference type="NCBI Taxonomy" id="230148"/>
    <lineage>
        <taxon>Eukaryota</taxon>
        <taxon>Metazoa</taxon>
        <taxon>Chordata</taxon>
        <taxon>Craniata</taxon>
        <taxon>Vertebrata</taxon>
        <taxon>Euteleostomi</taxon>
        <taxon>Actinopterygii</taxon>
        <taxon>Neopterygii</taxon>
        <taxon>Teleostei</taxon>
        <taxon>Neoteleostei</taxon>
        <taxon>Acanthomorphata</taxon>
        <taxon>Eupercaria</taxon>
        <taxon>Perciformes</taxon>
        <taxon>Cottioidei</taxon>
        <taxon>Cottales</taxon>
        <taxon>Liparidae</taxon>
        <taxon>Liparis</taxon>
    </lineage>
</organism>
<evidence type="ECO:0000313" key="2">
    <source>
        <dbReference type="EMBL" id="TNN34086.1"/>
    </source>
</evidence>
<evidence type="ECO:0000313" key="3">
    <source>
        <dbReference type="Proteomes" id="UP000314294"/>
    </source>
</evidence>
<feature type="compositionally biased region" description="Pro residues" evidence="1">
    <location>
        <begin position="259"/>
        <end position="268"/>
    </location>
</feature>
<dbReference type="AlphaFoldDB" id="A0A4Z2EYN1"/>
<proteinExistence type="predicted"/>
<feature type="compositionally biased region" description="Low complexity" evidence="1">
    <location>
        <begin position="231"/>
        <end position="258"/>
    </location>
</feature>
<protein>
    <submittedName>
        <fullName evidence="2">Uncharacterized protein</fullName>
    </submittedName>
</protein>